<dbReference type="GO" id="GO:0005524">
    <property type="term" value="F:ATP binding"/>
    <property type="evidence" value="ECO:0007669"/>
    <property type="project" value="InterPro"/>
</dbReference>
<feature type="domain" description="Endonuclease GajA/Old nuclease/RecF-like AAA" evidence="2">
    <location>
        <begin position="235"/>
        <end position="319"/>
    </location>
</feature>
<dbReference type="InterPro" id="IPR022532">
    <property type="entry name" value="DUF3696"/>
</dbReference>
<gene>
    <name evidence="3" type="ORF">ERJ68_03255</name>
</gene>
<evidence type="ECO:0000259" key="2">
    <source>
        <dbReference type="Pfam" id="PF13175"/>
    </source>
</evidence>
<dbReference type="PANTHER" id="PTHR43581:SF2">
    <property type="entry name" value="EXCINUCLEASE ATPASE SUBUNIT"/>
    <property type="match status" value="1"/>
</dbReference>
<dbReference type="Proteomes" id="UP000315454">
    <property type="component" value="Unassembled WGS sequence"/>
</dbReference>
<organism evidence="3 4">
    <name type="scientific">Aphanocapsa feldmannii 277cI</name>
    <dbReference type="NCBI Taxonomy" id="2507554"/>
    <lineage>
        <taxon>Bacteria</taxon>
        <taxon>Bacillati</taxon>
        <taxon>Cyanobacteriota</taxon>
        <taxon>Cyanophyceae</taxon>
        <taxon>Oscillatoriophycideae</taxon>
        <taxon>Chroococcales</taxon>
        <taxon>Microcystaceae</taxon>
        <taxon>Aphanocapsa</taxon>
    </lineage>
</organism>
<reference evidence="3 4" key="1">
    <citation type="journal article" date="2019" name="mSystems">
        <title>Life at home and on the roam: Genomic adaptions reflect the dual lifestyle of an intracellular, facultative symbiont.</title>
        <authorList>
            <person name="Burgsdorf I."/>
        </authorList>
    </citation>
    <scope>NUCLEOTIDE SEQUENCE [LARGE SCALE GENOMIC DNA]</scope>
    <source>
        <strain evidence="3">277cI</strain>
    </source>
</reference>
<accession>A0A524RV76</accession>
<dbReference type="InterPro" id="IPR027417">
    <property type="entry name" value="P-loop_NTPase"/>
</dbReference>
<sequence>MGSSASLINLGSFRDIVYQHDVKSTISWSLDWRLQEILKVEDAMSSRSTVRFQSDELRTECAVDLRNASPWSHDLVYEFDNTLFSLRPSSEGSTKFELHSKDFRFVRNRGRPWQLPGPIKTHLFPDQAKTFYQNADFLSKFEWEYETLMDRVFYLGPLREHPKREYTWSGAKPDDVGQRGERTVDAILAASADEEKRNLGRRKRLKPFQEFIADWLKTLGLIESFSVREVADGSNIYQAKVKKDSSSAEVLLTDVGFGVSQVLPALVLLYYVPEGSTILMEQPEIHLHPSAQSGLADAILKAVDTRDVQVIVESHSEHLMRRLQRRVAENESLSRDVKLYFVSMERGSAQLSDLRLNEWGEIENWPDNFFGDELAEIAAMRLATLERKIKASQIQ</sequence>
<feature type="domain" description="DUF3696" evidence="1">
    <location>
        <begin position="335"/>
        <end position="378"/>
    </location>
</feature>
<dbReference type="SUPFAM" id="SSF52540">
    <property type="entry name" value="P-loop containing nucleoside triphosphate hydrolases"/>
    <property type="match status" value="1"/>
</dbReference>
<dbReference type="Pfam" id="PF13175">
    <property type="entry name" value="AAA_15"/>
    <property type="match status" value="1"/>
</dbReference>
<dbReference type="AlphaFoldDB" id="A0A524RV76"/>
<proteinExistence type="predicted"/>
<dbReference type="EMBL" id="SRMN01000038">
    <property type="protein sequence ID" value="TGH24457.1"/>
    <property type="molecule type" value="Genomic_DNA"/>
</dbReference>
<dbReference type="InterPro" id="IPR041685">
    <property type="entry name" value="AAA_GajA/Old/RecF-like"/>
</dbReference>
<dbReference type="GO" id="GO:0016887">
    <property type="term" value="F:ATP hydrolysis activity"/>
    <property type="evidence" value="ECO:0007669"/>
    <property type="project" value="InterPro"/>
</dbReference>
<evidence type="ECO:0000313" key="3">
    <source>
        <dbReference type="EMBL" id="TGH24457.1"/>
    </source>
</evidence>
<evidence type="ECO:0000259" key="1">
    <source>
        <dbReference type="Pfam" id="PF12476"/>
    </source>
</evidence>
<evidence type="ECO:0000313" key="4">
    <source>
        <dbReference type="Proteomes" id="UP000315454"/>
    </source>
</evidence>
<name>A0A524RV76_9CHRO</name>
<dbReference type="InterPro" id="IPR051396">
    <property type="entry name" value="Bact_Antivir_Def_Nuclease"/>
</dbReference>
<protein>
    <submittedName>
        <fullName evidence="3">DUF3696 domain-containing protein</fullName>
    </submittedName>
</protein>
<dbReference type="PANTHER" id="PTHR43581">
    <property type="entry name" value="ATP/GTP PHOSPHATASE"/>
    <property type="match status" value="1"/>
</dbReference>
<comment type="caution">
    <text evidence="3">The sequence shown here is derived from an EMBL/GenBank/DDBJ whole genome shotgun (WGS) entry which is preliminary data.</text>
</comment>
<dbReference type="Pfam" id="PF12476">
    <property type="entry name" value="DUF3696"/>
    <property type="match status" value="1"/>
</dbReference>